<dbReference type="EMBL" id="CP096040">
    <property type="protein sequence ID" value="USQ98436.1"/>
    <property type="molecule type" value="Genomic_DNA"/>
</dbReference>
<organism evidence="1 2">
    <name type="scientific">Caulobacter segnis</name>
    <dbReference type="NCBI Taxonomy" id="88688"/>
    <lineage>
        <taxon>Bacteria</taxon>
        <taxon>Pseudomonadati</taxon>
        <taxon>Pseudomonadota</taxon>
        <taxon>Alphaproteobacteria</taxon>
        <taxon>Caulobacterales</taxon>
        <taxon>Caulobacteraceae</taxon>
        <taxon>Caulobacter</taxon>
    </lineage>
</organism>
<protein>
    <submittedName>
        <fullName evidence="1">DUF3800 domain-containing protein</fullName>
    </submittedName>
</protein>
<evidence type="ECO:0000313" key="2">
    <source>
        <dbReference type="Proteomes" id="UP001057520"/>
    </source>
</evidence>
<gene>
    <name evidence="1" type="ORF">MZV50_13190</name>
</gene>
<sequence>MSKFVEEQVEPQAPALVRRLYLDESGHGGDVAGGGGFAQQRLFTLACVGVGEPRLLVSELERLRAEFKIPPGELKSKTLKTRLTPIALALIAFFRAQGWPIFIEAVDKRYFLAIHIVQHMLCGDLNGGYVDQVSRNAMAELLADWDAAPAFTAYMGACREPSIEKIRIALQTLWDWLETRDEEIARTTQILTMFARDRAGRADADPLGFLPLADIGPGGRPVWILPNLQCLTNIYARINLWAGRQVKDLQLIHHAQLQYESVLRDGKTLMEALGGQGAEIWTPFADYGLEESASLRFASSDEEPCIQAADIVAGAVMRCMRRSLEDPASLFQYDKALLEALVDLGNPFTANGVNFVMTTRDLDRTGVPTAAPHLDSGWR</sequence>
<reference evidence="1 2" key="1">
    <citation type="submission" date="2022-04" db="EMBL/GenBank/DDBJ databases">
        <title>Genome sequence of soybean root-associated Caulobacter segnis RL271.</title>
        <authorList>
            <person name="Longley R."/>
            <person name="Bonito G."/>
            <person name="Trigodet F."/>
            <person name="Crosson S."/>
            <person name="Fiebig A."/>
        </authorList>
    </citation>
    <scope>NUCLEOTIDE SEQUENCE [LARGE SCALE GENOMIC DNA]</scope>
    <source>
        <strain evidence="1 2">RL271</strain>
    </source>
</reference>
<proteinExistence type="predicted"/>
<dbReference type="Proteomes" id="UP001057520">
    <property type="component" value="Chromosome"/>
</dbReference>
<name>A0ABY5A2S6_9CAUL</name>
<accession>A0ABY5A2S6</accession>
<dbReference type="InterPro" id="IPR024524">
    <property type="entry name" value="DUF3800"/>
</dbReference>
<dbReference type="Pfam" id="PF12686">
    <property type="entry name" value="DUF3800"/>
    <property type="match status" value="1"/>
</dbReference>
<keyword evidence="2" id="KW-1185">Reference proteome</keyword>
<evidence type="ECO:0000313" key="1">
    <source>
        <dbReference type="EMBL" id="USQ98436.1"/>
    </source>
</evidence>